<sequence length="274" mass="32041">MQARLSSNSVSNTYKWSVTVLSGLFMFIVLYVYRAYHIDQVPAFSGHSMLFRALTHSSIISIVFFILEFYVSRHLQVNQQVKPFITALIATFIGLNLTFLAFNYFYHWTELYWSSYFQFLYEYPLVIAFPVTLSLLIDRLSSHSRTRSDRIITITSENKKEHFQIKAANLLFIKSADNYIEIFYISMQQVNKHLLRKSLKDIEKEHRPNPFLVRCHRSYMVNPGNIDHVKRSNNNLELNISGVTIPVSKKYVQSLTEKIPQLFTPHPEISSQIV</sequence>
<dbReference type="Gene3D" id="2.40.50.1020">
    <property type="entry name" value="LytTr DNA-binding domain"/>
    <property type="match status" value="1"/>
</dbReference>
<evidence type="ECO:0000313" key="3">
    <source>
        <dbReference type="EMBL" id="MFC4874595.1"/>
    </source>
</evidence>
<proteinExistence type="predicted"/>
<organism evidence="3 4">
    <name type="scientific">Negadavirga shengliensis</name>
    <dbReference type="NCBI Taxonomy" id="1389218"/>
    <lineage>
        <taxon>Bacteria</taxon>
        <taxon>Pseudomonadati</taxon>
        <taxon>Bacteroidota</taxon>
        <taxon>Cytophagia</taxon>
        <taxon>Cytophagales</taxon>
        <taxon>Cyclobacteriaceae</taxon>
        <taxon>Negadavirga</taxon>
    </lineage>
</organism>
<keyword evidence="1" id="KW-0472">Membrane</keyword>
<keyword evidence="4" id="KW-1185">Reference proteome</keyword>
<name>A0ABV9T9I2_9BACT</name>
<dbReference type="Pfam" id="PF04397">
    <property type="entry name" value="LytTR"/>
    <property type="match status" value="1"/>
</dbReference>
<gene>
    <name evidence="3" type="ORF">ACFPFU_23025</name>
</gene>
<comment type="caution">
    <text evidence="3">The sequence shown here is derived from an EMBL/GenBank/DDBJ whole genome shotgun (WGS) entry which is preliminary data.</text>
</comment>
<accession>A0ABV9T9I2</accession>
<feature type="transmembrane region" description="Helical" evidence="1">
    <location>
        <begin position="84"/>
        <end position="106"/>
    </location>
</feature>
<evidence type="ECO:0000259" key="2">
    <source>
        <dbReference type="PROSITE" id="PS50930"/>
    </source>
</evidence>
<feature type="transmembrane region" description="Helical" evidence="1">
    <location>
        <begin position="12"/>
        <end position="33"/>
    </location>
</feature>
<evidence type="ECO:0000313" key="4">
    <source>
        <dbReference type="Proteomes" id="UP001595818"/>
    </source>
</evidence>
<dbReference type="PANTHER" id="PTHR37299">
    <property type="entry name" value="TRANSCRIPTIONAL REGULATOR-RELATED"/>
    <property type="match status" value="1"/>
</dbReference>
<dbReference type="PROSITE" id="PS50930">
    <property type="entry name" value="HTH_LYTTR"/>
    <property type="match status" value="1"/>
</dbReference>
<dbReference type="SMART" id="SM00850">
    <property type="entry name" value="LytTR"/>
    <property type="match status" value="1"/>
</dbReference>
<dbReference type="InterPro" id="IPR007492">
    <property type="entry name" value="LytTR_DNA-bd_dom"/>
</dbReference>
<reference evidence="4" key="1">
    <citation type="journal article" date="2019" name="Int. J. Syst. Evol. Microbiol.">
        <title>The Global Catalogue of Microorganisms (GCM) 10K type strain sequencing project: providing services to taxonomists for standard genome sequencing and annotation.</title>
        <authorList>
            <consortium name="The Broad Institute Genomics Platform"/>
            <consortium name="The Broad Institute Genome Sequencing Center for Infectious Disease"/>
            <person name="Wu L."/>
            <person name="Ma J."/>
        </authorList>
    </citation>
    <scope>NUCLEOTIDE SEQUENCE [LARGE SCALE GENOMIC DNA]</scope>
    <source>
        <strain evidence="4">CGMCC 4.7466</strain>
    </source>
</reference>
<dbReference type="PANTHER" id="PTHR37299:SF1">
    <property type="entry name" value="STAGE 0 SPORULATION PROTEIN A HOMOLOG"/>
    <property type="match status" value="1"/>
</dbReference>
<protein>
    <submittedName>
        <fullName evidence="3">LytR/AlgR family response regulator transcription factor</fullName>
    </submittedName>
</protein>
<dbReference type="EMBL" id="JBHSJJ010000020">
    <property type="protein sequence ID" value="MFC4874595.1"/>
    <property type="molecule type" value="Genomic_DNA"/>
</dbReference>
<feature type="domain" description="HTH LytTR-type" evidence="2">
    <location>
        <begin position="154"/>
        <end position="261"/>
    </location>
</feature>
<keyword evidence="1" id="KW-0812">Transmembrane</keyword>
<feature type="transmembrane region" description="Helical" evidence="1">
    <location>
        <begin position="118"/>
        <end position="137"/>
    </location>
</feature>
<dbReference type="RefSeq" id="WP_377068597.1">
    <property type="nucleotide sequence ID" value="NZ_JBHSJJ010000020.1"/>
</dbReference>
<dbReference type="Proteomes" id="UP001595818">
    <property type="component" value="Unassembled WGS sequence"/>
</dbReference>
<dbReference type="InterPro" id="IPR046947">
    <property type="entry name" value="LytR-like"/>
</dbReference>
<evidence type="ECO:0000256" key="1">
    <source>
        <dbReference type="SAM" id="Phobius"/>
    </source>
</evidence>
<keyword evidence="1" id="KW-1133">Transmembrane helix</keyword>
<feature type="transmembrane region" description="Helical" evidence="1">
    <location>
        <begin position="53"/>
        <end position="72"/>
    </location>
</feature>